<evidence type="ECO:0000256" key="5">
    <source>
        <dbReference type="ARBA" id="ARBA00022989"/>
    </source>
</evidence>
<evidence type="ECO:0000256" key="2">
    <source>
        <dbReference type="ARBA" id="ARBA00008821"/>
    </source>
</evidence>
<feature type="transmembrane region" description="Helical" evidence="7">
    <location>
        <begin position="344"/>
        <end position="362"/>
    </location>
</feature>
<evidence type="ECO:0000256" key="4">
    <source>
        <dbReference type="ARBA" id="ARBA00022692"/>
    </source>
</evidence>
<proteinExistence type="inferred from homology"/>
<protein>
    <recommendedName>
        <fullName evidence="12">Xanthine/uracil permease</fullName>
    </recommendedName>
</protein>
<feature type="transmembrane region" description="Helical" evidence="7">
    <location>
        <begin position="434"/>
        <end position="456"/>
    </location>
</feature>
<dbReference type="Pfam" id="PF00860">
    <property type="entry name" value="Xan_ur_permease"/>
    <property type="match status" value="1"/>
</dbReference>
<feature type="transmembrane region" description="Helical" evidence="7">
    <location>
        <begin position="368"/>
        <end position="387"/>
    </location>
</feature>
<keyword evidence="5 7" id="KW-1133">Transmembrane helix</keyword>
<keyword evidence="3" id="KW-0813">Transport</keyword>
<evidence type="ECO:0000256" key="3">
    <source>
        <dbReference type="ARBA" id="ARBA00022448"/>
    </source>
</evidence>
<dbReference type="Proteomes" id="UP001138708">
    <property type="component" value="Unassembled WGS sequence"/>
</dbReference>
<name>A0A9X9WMH5_9PROT</name>
<gene>
    <name evidence="9" type="ORF">GWK15_15750</name>
    <name evidence="8" type="ORF">GXW75_19930</name>
</gene>
<dbReference type="EMBL" id="JAAVUP010000004">
    <property type="protein sequence ID" value="NKE18407.1"/>
    <property type="molecule type" value="Genomic_DNA"/>
</dbReference>
<dbReference type="RefSeq" id="WP_168042309.1">
    <property type="nucleotide sequence ID" value="NZ_JAAEDK010000056.1"/>
</dbReference>
<feature type="transmembrane region" description="Helical" evidence="7">
    <location>
        <begin position="408"/>
        <end position="428"/>
    </location>
</feature>
<dbReference type="Proteomes" id="UP000746741">
    <property type="component" value="Unassembled WGS sequence"/>
</dbReference>
<dbReference type="InterPro" id="IPR006043">
    <property type="entry name" value="NCS2"/>
</dbReference>
<evidence type="ECO:0008006" key="12">
    <source>
        <dbReference type="Google" id="ProtNLM"/>
    </source>
</evidence>
<keyword evidence="6 7" id="KW-0472">Membrane</keyword>
<accession>A0A9X9WMH5</accession>
<keyword evidence="10" id="KW-1185">Reference proteome</keyword>
<feature type="transmembrane region" description="Helical" evidence="7">
    <location>
        <begin position="53"/>
        <end position="73"/>
    </location>
</feature>
<feature type="transmembrane region" description="Helical" evidence="7">
    <location>
        <begin position="163"/>
        <end position="184"/>
    </location>
</feature>
<feature type="transmembrane region" description="Helical" evidence="7">
    <location>
        <begin position="130"/>
        <end position="151"/>
    </location>
</feature>
<evidence type="ECO:0000313" key="11">
    <source>
        <dbReference type="Proteomes" id="UP001138708"/>
    </source>
</evidence>
<evidence type="ECO:0000313" key="10">
    <source>
        <dbReference type="Proteomes" id="UP000746741"/>
    </source>
</evidence>
<comment type="similarity">
    <text evidence="2">Belongs to the nucleobase:cation symporter-2 (NCS2) (TC 2.A.40) family.</text>
</comment>
<dbReference type="GO" id="GO:0005886">
    <property type="term" value="C:plasma membrane"/>
    <property type="evidence" value="ECO:0007669"/>
    <property type="project" value="TreeGrafter"/>
</dbReference>
<reference evidence="9 10" key="2">
    <citation type="submission" date="2020-02" db="EMBL/GenBank/DDBJ databases">
        <authorList>
            <person name="Sun Q."/>
            <person name="Inoue M."/>
        </authorList>
    </citation>
    <scope>NUCLEOTIDE SEQUENCE [LARGE SCALE GENOMIC DNA]</scope>
    <source>
        <strain evidence="9 10">KCTC 22478</strain>
    </source>
</reference>
<keyword evidence="4 7" id="KW-0812">Transmembrane</keyword>
<feature type="transmembrane region" description="Helical" evidence="7">
    <location>
        <begin position="220"/>
        <end position="246"/>
    </location>
</feature>
<dbReference type="PANTHER" id="PTHR42810">
    <property type="entry name" value="PURINE PERMEASE C1399.01C-RELATED"/>
    <property type="match status" value="1"/>
</dbReference>
<evidence type="ECO:0000313" key="8">
    <source>
        <dbReference type="EMBL" id="MBR0661535.1"/>
    </source>
</evidence>
<organism evidence="8 11">
    <name type="scientific">Neoroseomonas oryzicola</name>
    <dbReference type="NCBI Taxonomy" id="535904"/>
    <lineage>
        <taxon>Bacteria</taxon>
        <taxon>Pseudomonadati</taxon>
        <taxon>Pseudomonadota</taxon>
        <taxon>Alphaproteobacteria</taxon>
        <taxon>Acetobacterales</taxon>
        <taxon>Acetobacteraceae</taxon>
        <taxon>Neoroseomonas</taxon>
    </lineage>
</organism>
<reference evidence="8" key="3">
    <citation type="journal article" date="2021" name="Syst. Appl. Microbiol.">
        <title>Roseomonas hellenica sp. nov., isolated from roots of wild-growing Alkanna tinctoria.</title>
        <authorList>
            <person name="Rat A."/>
            <person name="Naranjo H.D."/>
            <person name="Lebbe L."/>
            <person name="Cnockaert M."/>
            <person name="Krigas N."/>
            <person name="Grigoriadou K."/>
            <person name="Maloupa E."/>
            <person name="Willems A."/>
        </authorList>
    </citation>
    <scope>NUCLEOTIDE SEQUENCE</scope>
    <source>
        <strain evidence="8">LMG 31161</strain>
    </source>
</reference>
<evidence type="ECO:0000256" key="6">
    <source>
        <dbReference type="ARBA" id="ARBA00023136"/>
    </source>
</evidence>
<dbReference type="GO" id="GO:0042907">
    <property type="term" value="F:xanthine transmembrane transporter activity"/>
    <property type="evidence" value="ECO:0007669"/>
    <property type="project" value="TreeGrafter"/>
</dbReference>
<evidence type="ECO:0000256" key="7">
    <source>
        <dbReference type="SAM" id="Phobius"/>
    </source>
</evidence>
<feature type="transmembrane region" description="Helical" evidence="7">
    <location>
        <begin position="196"/>
        <end position="214"/>
    </location>
</feature>
<comment type="subcellular location">
    <subcellularLocation>
        <location evidence="1">Membrane</location>
        <topology evidence="1">Multi-pass membrane protein</topology>
    </subcellularLocation>
</comment>
<dbReference type="PANTHER" id="PTHR42810:SF1">
    <property type="entry name" value="PURINE PERMEASE YWDJ-RELATED"/>
    <property type="match status" value="1"/>
</dbReference>
<sequence>MRAIPERPGLLGRMAAAFGRSGDRVPGHVPDVVLGLEDRPPPAQTLALALQQIAIQSIYFLLPGMVATAFGAGPLEATNFLCLSLISVAVATALQVLTRGPVGSGYPVPSIPSIVMLAPMLLAAQLGASLAEASTMVVMVGIVTVVVAPAVRRLSALLPTEVMGVIVFLIGASVLPSVLAMAGADAERPAESLPRMLVMFGCFFVMVVVGVLRWRFARYAVLAGTLAGVAGALAAGMATPGAAELLEAAPWFALPRPGAHGGIAFDPTLVVSFLLCTVAAIAALLGSLVAFQRAVDGDWTRPDPGPLRRGLLAHGSAVAVAGLMGGMPAAVSSASVGLAIATRTFARTIALAGAGILFLLAFSPKLVALFVLVPAPVQAAMLLYVACFMMAQGSEMIVIRKLDARRTVVAGLGLSAGLSALVAPGFFAAAMPALAAPLAVGGLVAFLANLVTLPLVKRVETFPVRLDGRVGDLLDDRTAQMGGAWGLRPDTVRKMHHALMELCDLLAGRGLDEAVITATQLEERVRIAVAFTGPPLPKPKRRPRAEDIEAGGDALEMTALWLALRETSEHGMRATTSGQELWMDFQD</sequence>
<evidence type="ECO:0000313" key="9">
    <source>
        <dbReference type="EMBL" id="NKE18407.1"/>
    </source>
</evidence>
<dbReference type="EMBL" id="JAAEDK010000056">
    <property type="protein sequence ID" value="MBR0661535.1"/>
    <property type="molecule type" value="Genomic_DNA"/>
</dbReference>
<evidence type="ECO:0000256" key="1">
    <source>
        <dbReference type="ARBA" id="ARBA00004141"/>
    </source>
</evidence>
<feature type="transmembrane region" description="Helical" evidence="7">
    <location>
        <begin position="80"/>
        <end position="98"/>
    </location>
</feature>
<comment type="caution">
    <text evidence="8">The sequence shown here is derived from an EMBL/GenBank/DDBJ whole genome shotgun (WGS) entry which is preliminary data.</text>
</comment>
<dbReference type="AlphaFoldDB" id="A0A9X9WMH5"/>
<reference evidence="8" key="1">
    <citation type="submission" date="2020-01" db="EMBL/GenBank/DDBJ databases">
        <authorList>
            <person name="Rat A."/>
        </authorList>
    </citation>
    <scope>NUCLEOTIDE SEQUENCE</scope>
    <source>
        <strain evidence="8">LMG 31161</strain>
    </source>
</reference>
<feature type="transmembrane region" description="Helical" evidence="7">
    <location>
        <begin position="267"/>
        <end position="291"/>
    </location>
</feature>